<dbReference type="OrthoDB" id="4368470at2759"/>
<gene>
    <name evidence="1" type="ORF">AJ80_02330</name>
</gene>
<comment type="caution">
    <text evidence="1">The sequence shown here is derived from an EMBL/GenBank/DDBJ whole genome shotgun (WGS) entry which is preliminary data.</text>
</comment>
<sequence>MSTELHDCHQVWWQQEQKRWARSGILTSAEDDHLRFQVGTTVKFQEGHYPNPHKEPDLLIRPKGVSFPTGVMKSGWSESSMRRLQDDMKLWLVGGNGAVHAVLLLKWTKVTGTNSVKGEVELYTRNNQDTPILQHTETVSPVPPQTNSTQQITLTMGMVFGSGILPGSNPNHQLTLEIVGLRGCAAEAMGRMGLVPV</sequence>
<evidence type="ECO:0000313" key="2">
    <source>
        <dbReference type="Proteomes" id="UP000224634"/>
    </source>
</evidence>
<evidence type="ECO:0000313" key="1">
    <source>
        <dbReference type="EMBL" id="PGH23550.1"/>
    </source>
</evidence>
<keyword evidence="2" id="KW-1185">Reference proteome</keyword>
<accession>A0A2B7YQV1</accession>
<dbReference type="EMBL" id="PDNA01000022">
    <property type="protein sequence ID" value="PGH23550.1"/>
    <property type="molecule type" value="Genomic_DNA"/>
</dbReference>
<dbReference type="Proteomes" id="UP000224634">
    <property type="component" value="Unassembled WGS sequence"/>
</dbReference>
<protein>
    <submittedName>
        <fullName evidence="1">Uncharacterized protein</fullName>
    </submittedName>
</protein>
<proteinExistence type="predicted"/>
<organism evidence="1 2">
    <name type="scientific">Polytolypa hystricis (strain UAMH7299)</name>
    <dbReference type="NCBI Taxonomy" id="1447883"/>
    <lineage>
        <taxon>Eukaryota</taxon>
        <taxon>Fungi</taxon>
        <taxon>Dikarya</taxon>
        <taxon>Ascomycota</taxon>
        <taxon>Pezizomycotina</taxon>
        <taxon>Eurotiomycetes</taxon>
        <taxon>Eurotiomycetidae</taxon>
        <taxon>Onygenales</taxon>
        <taxon>Onygenales incertae sedis</taxon>
        <taxon>Polytolypa</taxon>
    </lineage>
</organism>
<dbReference type="AlphaFoldDB" id="A0A2B7YQV1"/>
<reference evidence="1 2" key="1">
    <citation type="submission" date="2017-10" db="EMBL/GenBank/DDBJ databases">
        <title>Comparative genomics in systemic dimorphic fungi from Ajellomycetaceae.</title>
        <authorList>
            <person name="Munoz J.F."/>
            <person name="Mcewen J.G."/>
            <person name="Clay O.K."/>
            <person name="Cuomo C.A."/>
        </authorList>
    </citation>
    <scope>NUCLEOTIDE SEQUENCE [LARGE SCALE GENOMIC DNA]</scope>
    <source>
        <strain evidence="1 2">UAMH7299</strain>
    </source>
</reference>
<name>A0A2B7YQV1_POLH7</name>